<dbReference type="PANTHER" id="PTHR21541">
    <property type="entry name" value="BTB POZ DOMAIN CONTAINING 12"/>
    <property type="match status" value="1"/>
</dbReference>
<dbReference type="InterPro" id="IPR018574">
    <property type="entry name" value="Structure-sp_endonuc_su_Slx4"/>
</dbReference>
<feature type="region of interest" description="Disordered" evidence="8">
    <location>
        <begin position="178"/>
        <end position="277"/>
    </location>
</feature>
<dbReference type="Pfam" id="PF09494">
    <property type="entry name" value="Slx4"/>
    <property type="match status" value="1"/>
</dbReference>
<keyword evidence="3" id="KW-0227">DNA damage</keyword>
<dbReference type="GO" id="GO:0000712">
    <property type="term" value="P:resolution of meiotic recombination intermediates"/>
    <property type="evidence" value="ECO:0007669"/>
    <property type="project" value="TreeGrafter"/>
</dbReference>
<dbReference type="GO" id="GO:0006260">
    <property type="term" value="P:DNA replication"/>
    <property type="evidence" value="ECO:0007669"/>
    <property type="project" value="InterPro"/>
</dbReference>
<feature type="compositionally biased region" description="Basic residues" evidence="8">
    <location>
        <begin position="207"/>
        <end position="217"/>
    </location>
</feature>
<keyword evidence="5" id="KW-0234">DNA repair</keyword>
<evidence type="ECO:0000256" key="1">
    <source>
        <dbReference type="ARBA" id="ARBA00004123"/>
    </source>
</evidence>
<keyword evidence="4" id="KW-0233">DNA recombination</keyword>
<name>A0A1W0WST1_HYPEX</name>
<evidence type="ECO:0000256" key="7">
    <source>
        <dbReference type="ARBA" id="ARBA00029496"/>
    </source>
</evidence>
<evidence type="ECO:0000256" key="2">
    <source>
        <dbReference type="ARBA" id="ARBA00006661"/>
    </source>
</evidence>
<proteinExistence type="inferred from homology"/>
<dbReference type="AlphaFoldDB" id="A0A1W0WST1"/>
<dbReference type="PANTHER" id="PTHR21541:SF3">
    <property type="entry name" value="STRUCTURE-SPECIFIC ENDONUCLEASE SUBUNIT SLX4"/>
    <property type="match status" value="1"/>
</dbReference>
<comment type="similarity">
    <text evidence="2">Belongs to the SLX4 family.</text>
</comment>
<feature type="region of interest" description="Disordered" evidence="8">
    <location>
        <begin position="344"/>
        <end position="376"/>
    </location>
</feature>
<feature type="compositionally biased region" description="Polar residues" evidence="8">
    <location>
        <begin position="361"/>
        <end position="376"/>
    </location>
</feature>
<comment type="subcellular location">
    <subcellularLocation>
        <location evidence="1">Nucleus</location>
    </subcellularLocation>
</comment>
<dbReference type="GO" id="GO:0033557">
    <property type="term" value="C:Slx1-Slx4 complex"/>
    <property type="evidence" value="ECO:0007669"/>
    <property type="project" value="InterPro"/>
</dbReference>
<keyword evidence="6" id="KW-0539">Nucleus</keyword>
<keyword evidence="10" id="KW-1185">Reference proteome</keyword>
<reference evidence="10" key="1">
    <citation type="submission" date="2017-01" db="EMBL/GenBank/DDBJ databases">
        <title>Comparative genomics of anhydrobiosis in the tardigrade Hypsibius dujardini.</title>
        <authorList>
            <person name="Yoshida Y."/>
            <person name="Koutsovoulos G."/>
            <person name="Laetsch D."/>
            <person name="Stevens L."/>
            <person name="Kumar S."/>
            <person name="Horikawa D."/>
            <person name="Ishino K."/>
            <person name="Komine S."/>
            <person name="Tomita M."/>
            <person name="Blaxter M."/>
            <person name="Arakawa K."/>
        </authorList>
    </citation>
    <scope>NUCLEOTIDE SEQUENCE [LARGE SCALE GENOMIC DNA]</scope>
    <source>
        <strain evidence="10">Z151</strain>
    </source>
</reference>
<comment type="caution">
    <text evidence="9">The sequence shown here is derived from an EMBL/GenBank/DDBJ whole genome shotgun (WGS) entry which is preliminary data.</text>
</comment>
<evidence type="ECO:0000256" key="3">
    <source>
        <dbReference type="ARBA" id="ARBA00022763"/>
    </source>
</evidence>
<dbReference type="GO" id="GO:0006281">
    <property type="term" value="P:DNA repair"/>
    <property type="evidence" value="ECO:0007669"/>
    <property type="project" value="UniProtKB-KW"/>
</dbReference>
<dbReference type="Proteomes" id="UP000192578">
    <property type="component" value="Unassembled WGS sequence"/>
</dbReference>
<dbReference type="EMBL" id="MTYJ01000051">
    <property type="protein sequence ID" value="OQV18259.1"/>
    <property type="molecule type" value="Genomic_DNA"/>
</dbReference>
<organism evidence="9 10">
    <name type="scientific">Hypsibius exemplaris</name>
    <name type="common">Freshwater tardigrade</name>
    <dbReference type="NCBI Taxonomy" id="2072580"/>
    <lineage>
        <taxon>Eukaryota</taxon>
        <taxon>Metazoa</taxon>
        <taxon>Ecdysozoa</taxon>
        <taxon>Tardigrada</taxon>
        <taxon>Eutardigrada</taxon>
        <taxon>Parachela</taxon>
        <taxon>Hypsibioidea</taxon>
        <taxon>Hypsibiidae</taxon>
        <taxon>Hypsibius</taxon>
    </lineage>
</organism>
<evidence type="ECO:0000256" key="4">
    <source>
        <dbReference type="ARBA" id="ARBA00023172"/>
    </source>
</evidence>
<evidence type="ECO:0000256" key="8">
    <source>
        <dbReference type="SAM" id="MobiDB-lite"/>
    </source>
</evidence>
<evidence type="ECO:0000313" key="10">
    <source>
        <dbReference type="Proteomes" id="UP000192578"/>
    </source>
</evidence>
<protein>
    <recommendedName>
        <fullName evidence="7">Structure-specific endonuclease subunit SLX4</fullName>
    </recommendedName>
</protein>
<evidence type="ECO:0000313" key="9">
    <source>
        <dbReference type="EMBL" id="OQV18259.1"/>
    </source>
</evidence>
<gene>
    <name evidence="9" type="ORF">BV898_07655</name>
</gene>
<feature type="region of interest" description="Disordered" evidence="8">
    <location>
        <begin position="19"/>
        <end position="39"/>
    </location>
</feature>
<accession>A0A1W0WST1</accession>
<evidence type="ECO:0000256" key="6">
    <source>
        <dbReference type="ARBA" id="ARBA00023242"/>
    </source>
</evidence>
<dbReference type="OrthoDB" id="5576441at2759"/>
<sequence>MSKTSEFVGELISDVFDKNAKSSTAKPPPPVQAVPQTSDTHLKALEKQTKERERQKTAREASVEIVESADAIEEIQSSTSRPVPGLALVKCKSSHETDRNVVKRRRTPARVVAAATTKVQDDSVMILSPDNSLVLAAGATAKMKRRKSALRKRMLSAIKVKPMESGRKKEFKVILVSSSSSEDESPANEPVLVADNTPVPKPEILIKKKSSSSRSRSKLPPPPPHPLLPITASLEQASEEVSPRKIPSRKPKKISLVSSDETETEVLPSGKRSKSKKISLPDKVRTVMLKYFHDRPALYNKILLYETIYIKPFMQQLKADGLIIKTESLMDFFDSQTICFSQHDAQKPRSWGGKKKRGQSPKKTSPSKTAVPVTTS</sequence>
<evidence type="ECO:0000256" key="5">
    <source>
        <dbReference type="ARBA" id="ARBA00023204"/>
    </source>
</evidence>